<name>A0A164ADP0_9FLAO</name>
<comment type="caution">
    <text evidence="1">The sequence shown here is derived from an EMBL/GenBank/DDBJ whole genome shotgun (WGS) entry which is preliminary data.</text>
</comment>
<gene>
    <name evidence="1" type="ORF">AV926_04325</name>
</gene>
<dbReference type="Proteomes" id="UP000076630">
    <property type="component" value="Unassembled WGS sequence"/>
</dbReference>
<dbReference type="SUPFAM" id="SSF53474">
    <property type="entry name" value="alpha/beta-Hydrolases"/>
    <property type="match status" value="1"/>
</dbReference>
<dbReference type="EMBL" id="LQNU01000037">
    <property type="protein sequence ID" value="KZE83614.1"/>
    <property type="molecule type" value="Genomic_DNA"/>
</dbReference>
<protein>
    <recommendedName>
        <fullName evidence="3">Alpha/beta hydrolase</fullName>
    </recommendedName>
</protein>
<dbReference type="Gene3D" id="3.40.50.1820">
    <property type="entry name" value="alpha/beta hydrolase"/>
    <property type="match status" value="1"/>
</dbReference>
<evidence type="ECO:0008006" key="3">
    <source>
        <dbReference type="Google" id="ProtNLM"/>
    </source>
</evidence>
<sequence>MKIYILLILLLLNSLAIKAQSINKIYLDKGDKTKNFYTAVYPPKSHWSGYLVLLPGFGETAESVMQETELSMLAAKSGMLVIIPNLQDGVLSFGVDKTSQETLDKILEDARSKHKLMDQRFFIGGFSMGGSTAIKYAQEAIDKPKAVFAIDAPLDFERFYNSSIRDIRLSGAGNASEESLYMIERIQKEMGGTPSVAIDAYYATSPYSFTDINQTSVKKLGNLPIRLYTEPDVNWWIKERGEDLTSMNATEASALINELRRLGNTNAELITTVNKGYRKKNKTRHPHSWSIVDNQELINWLLKIR</sequence>
<dbReference type="AlphaFoldDB" id="A0A164ADP0"/>
<dbReference type="RefSeq" id="WP_038986894.1">
    <property type="nucleotide sequence ID" value="NZ_JWJO01000036.1"/>
</dbReference>
<reference evidence="1 2" key="1">
    <citation type="submission" date="2016-01" db="EMBL/GenBank/DDBJ databases">
        <title>Whole genome sequencing of Myroides marinus L41.</title>
        <authorList>
            <person name="Hong K.W."/>
        </authorList>
    </citation>
    <scope>NUCLEOTIDE SEQUENCE [LARGE SCALE GENOMIC DNA]</scope>
    <source>
        <strain evidence="1 2">L41</strain>
    </source>
</reference>
<proteinExistence type="predicted"/>
<evidence type="ECO:0000313" key="2">
    <source>
        <dbReference type="Proteomes" id="UP000076630"/>
    </source>
</evidence>
<accession>A0A164ADP0</accession>
<dbReference type="InterPro" id="IPR029058">
    <property type="entry name" value="AB_hydrolase_fold"/>
</dbReference>
<organism evidence="1 2">
    <name type="scientific">Myroides marinus</name>
    <dbReference type="NCBI Taxonomy" id="703342"/>
    <lineage>
        <taxon>Bacteria</taxon>
        <taxon>Pseudomonadati</taxon>
        <taxon>Bacteroidota</taxon>
        <taxon>Flavobacteriia</taxon>
        <taxon>Flavobacteriales</taxon>
        <taxon>Flavobacteriaceae</taxon>
        <taxon>Myroides</taxon>
    </lineage>
</organism>
<keyword evidence="2" id="KW-1185">Reference proteome</keyword>
<dbReference type="OrthoDB" id="1095982at2"/>
<evidence type="ECO:0000313" key="1">
    <source>
        <dbReference type="EMBL" id="KZE83614.1"/>
    </source>
</evidence>